<reference evidence="2 3" key="1">
    <citation type="submission" date="2018-02" db="EMBL/GenBank/DDBJ databases">
        <title>Comparative genomes isolates from brazilian mangrove.</title>
        <authorList>
            <person name="Araujo J.E."/>
            <person name="Taketani R.G."/>
            <person name="Silva M.C.P."/>
            <person name="Loureco M.V."/>
            <person name="Andreote F.D."/>
        </authorList>
    </citation>
    <scope>NUCLEOTIDE SEQUENCE [LARGE SCALE GENOMIC DNA]</scope>
    <source>
        <strain evidence="2 3">Hex-1 MGV</strain>
    </source>
</reference>
<dbReference type="SUPFAM" id="SSF53756">
    <property type="entry name" value="UDP-Glycosyltransferase/glycogen phosphorylase"/>
    <property type="match status" value="1"/>
</dbReference>
<comment type="caution">
    <text evidence="2">The sequence shown here is derived from an EMBL/GenBank/DDBJ whole genome shotgun (WGS) entry which is preliminary data.</text>
</comment>
<dbReference type="AlphaFoldDB" id="A0A2S8FCA8"/>
<feature type="domain" description="Glycosyltransferase subfamily 4-like N-terminal" evidence="1">
    <location>
        <begin position="31"/>
        <end position="197"/>
    </location>
</feature>
<dbReference type="GO" id="GO:0016757">
    <property type="term" value="F:glycosyltransferase activity"/>
    <property type="evidence" value="ECO:0007669"/>
    <property type="project" value="UniProtKB-ARBA"/>
</dbReference>
<dbReference type="PANTHER" id="PTHR12526">
    <property type="entry name" value="GLYCOSYLTRANSFERASE"/>
    <property type="match status" value="1"/>
</dbReference>
<dbReference type="Gene3D" id="3.40.50.2000">
    <property type="entry name" value="Glycogen Phosphorylase B"/>
    <property type="match status" value="2"/>
</dbReference>
<proteinExistence type="predicted"/>
<gene>
    <name evidence="2" type="ORF">C5Y83_27485</name>
</gene>
<sequence length="408" mass="45869">MNAYAVKQSDGSKVDCVERLRVLLYQFFPGGGIGRYTHELAKALSTFPEIDLTVVCSGDYEWLAEAEYDVRPILPCLSHTISLVRRCKFLSAQLGAPRRLLSLVKEESADVVHLSNINYIAFPIWNLWIPSGVAVTATAHDVKRAKHIISRSYDDFCLKSFYRRSDALFVHSESQAMELVEWVGYDRDKVEVVPHGIYEYPSSDHDQHTCRRHLKIPCDVPLGLCFGQVRDDKNIDALMRALTNKEVQSHLVIAGSGGSKGHRPVEYYRKLATELGIEHRVHFLTGYVEESQVGRLFAASDWVSLTYKSSFTSQSGVLNVAMHYKRPVVVTPTPTVRQTVEAFRIGVSADGDSAEEIAPALIKMEQCVRQGAQFEFAKYAEAHSWENNASATIRRWQQLKSVTSSSSH</sequence>
<dbReference type="CDD" id="cd03801">
    <property type="entry name" value="GT4_PimA-like"/>
    <property type="match status" value="1"/>
</dbReference>
<dbReference type="OrthoDB" id="9801697at2"/>
<protein>
    <recommendedName>
        <fullName evidence="1">Glycosyltransferase subfamily 4-like N-terminal domain-containing protein</fullName>
    </recommendedName>
</protein>
<dbReference type="Proteomes" id="UP000238322">
    <property type="component" value="Unassembled WGS sequence"/>
</dbReference>
<evidence type="ECO:0000313" key="3">
    <source>
        <dbReference type="Proteomes" id="UP000238322"/>
    </source>
</evidence>
<evidence type="ECO:0000259" key="1">
    <source>
        <dbReference type="Pfam" id="PF13439"/>
    </source>
</evidence>
<dbReference type="InterPro" id="IPR028098">
    <property type="entry name" value="Glyco_trans_4-like_N"/>
</dbReference>
<dbReference type="EMBL" id="PUHY01000015">
    <property type="protein sequence ID" value="PQO29788.1"/>
    <property type="molecule type" value="Genomic_DNA"/>
</dbReference>
<name>A0A2S8FCA8_9BACT</name>
<evidence type="ECO:0000313" key="2">
    <source>
        <dbReference type="EMBL" id="PQO29788.1"/>
    </source>
</evidence>
<accession>A0A2S8FCA8</accession>
<organism evidence="2 3">
    <name type="scientific">Blastopirellula marina</name>
    <dbReference type="NCBI Taxonomy" id="124"/>
    <lineage>
        <taxon>Bacteria</taxon>
        <taxon>Pseudomonadati</taxon>
        <taxon>Planctomycetota</taxon>
        <taxon>Planctomycetia</taxon>
        <taxon>Pirellulales</taxon>
        <taxon>Pirellulaceae</taxon>
        <taxon>Blastopirellula</taxon>
    </lineage>
</organism>
<dbReference type="Pfam" id="PF13692">
    <property type="entry name" value="Glyco_trans_1_4"/>
    <property type="match status" value="1"/>
</dbReference>
<dbReference type="RefSeq" id="WP_105332982.1">
    <property type="nucleotide sequence ID" value="NZ_PUHY01000015.1"/>
</dbReference>
<dbReference type="Pfam" id="PF13439">
    <property type="entry name" value="Glyco_transf_4"/>
    <property type="match status" value="1"/>
</dbReference>